<reference evidence="3 4" key="1">
    <citation type="submission" date="2016-07" db="EMBL/GenBank/DDBJ databases">
        <title>Pervasive Adenine N6-methylation of Active Genes in Fungi.</title>
        <authorList>
            <consortium name="DOE Joint Genome Institute"/>
            <person name="Mondo S.J."/>
            <person name="Dannebaum R.O."/>
            <person name="Kuo R.C."/>
            <person name="Labutti K."/>
            <person name="Haridas S."/>
            <person name="Kuo A."/>
            <person name="Salamov A."/>
            <person name="Ahrendt S.R."/>
            <person name="Lipzen A."/>
            <person name="Sullivan W."/>
            <person name="Andreopoulos W.B."/>
            <person name="Clum A."/>
            <person name="Lindquist E."/>
            <person name="Daum C."/>
            <person name="Ramamoorthy G.K."/>
            <person name="Gryganskyi A."/>
            <person name="Culley D."/>
            <person name="Magnuson J.K."/>
            <person name="James T.Y."/>
            <person name="O'Malley M.A."/>
            <person name="Stajich J.E."/>
            <person name="Spatafora J.W."/>
            <person name="Visel A."/>
            <person name="Grigoriev I.V."/>
        </authorList>
    </citation>
    <scope>NUCLEOTIDE SEQUENCE [LARGE SCALE GENOMIC DNA]</scope>
    <source>
        <strain evidence="3 4">NRRL 3301</strain>
    </source>
</reference>
<dbReference type="InterPro" id="IPR006568">
    <property type="entry name" value="PSP_pro-rich"/>
</dbReference>
<feature type="domain" description="PSP proline-rich" evidence="2">
    <location>
        <begin position="11"/>
        <end position="47"/>
    </location>
</feature>
<evidence type="ECO:0000313" key="4">
    <source>
        <dbReference type="Proteomes" id="UP000242146"/>
    </source>
</evidence>
<evidence type="ECO:0000259" key="2">
    <source>
        <dbReference type="Pfam" id="PF04046"/>
    </source>
</evidence>
<protein>
    <recommendedName>
        <fullName evidence="2">PSP proline-rich domain-containing protein</fullName>
    </recommendedName>
</protein>
<accession>A0A1X2GU23</accession>
<dbReference type="AlphaFoldDB" id="A0A1X2GU23"/>
<comment type="caution">
    <text evidence="3">The sequence shown here is derived from an EMBL/GenBank/DDBJ whole genome shotgun (WGS) entry which is preliminary data.</text>
</comment>
<evidence type="ECO:0000313" key="3">
    <source>
        <dbReference type="EMBL" id="ORX61531.1"/>
    </source>
</evidence>
<dbReference type="OrthoDB" id="8026949at2759"/>
<dbReference type="Pfam" id="PF04046">
    <property type="entry name" value="PSP"/>
    <property type="match status" value="1"/>
</dbReference>
<organism evidence="3 4">
    <name type="scientific">Hesseltinella vesiculosa</name>
    <dbReference type="NCBI Taxonomy" id="101127"/>
    <lineage>
        <taxon>Eukaryota</taxon>
        <taxon>Fungi</taxon>
        <taxon>Fungi incertae sedis</taxon>
        <taxon>Mucoromycota</taxon>
        <taxon>Mucoromycotina</taxon>
        <taxon>Mucoromycetes</taxon>
        <taxon>Mucorales</taxon>
        <taxon>Cunninghamellaceae</taxon>
        <taxon>Hesseltinella</taxon>
    </lineage>
</organism>
<feature type="compositionally biased region" description="Basic and acidic residues" evidence="1">
    <location>
        <begin position="64"/>
        <end position="75"/>
    </location>
</feature>
<keyword evidence="4" id="KW-1185">Reference proteome</keyword>
<gene>
    <name evidence="3" type="ORF">DM01DRAFT_150795</name>
</gene>
<evidence type="ECO:0000256" key="1">
    <source>
        <dbReference type="SAM" id="MobiDB-lite"/>
    </source>
</evidence>
<feature type="compositionally biased region" description="Basic residues" evidence="1">
    <location>
        <begin position="141"/>
        <end position="189"/>
    </location>
</feature>
<name>A0A1X2GU23_9FUNG</name>
<feature type="region of interest" description="Disordered" evidence="1">
    <location>
        <begin position="64"/>
        <end position="224"/>
    </location>
</feature>
<proteinExistence type="predicted"/>
<dbReference type="STRING" id="101127.A0A1X2GU23"/>
<dbReference type="Proteomes" id="UP000242146">
    <property type="component" value="Unassembled WGS sequence"/>
</dbReference>
<feature type="compositionally biased region" description="Basic and acidic residues" evidence="1">
    <location>
        <begin position="128"/>
        <end position="140"/>
    </location>
</feature>
<dbReference type="EMBL" id="MCGT01000003">
    <property type="protein sequence ID" value="ORX61531.1"/>
    <property type="molecule type" value="Genomic_DNA"/>
</dbReference>
<sequence>MGYITKKIEPEPGKLSLLMIDALGLTTRYPYPEYYGKMRRFGYPPGYYGTAQDQEQIMALIKTPEEPELKVYDHPQDDEDLATDEPVANDNFSHQLPPSLRSSRGRRRDSFDDDLDDYQHRHRRRRDRSNDRGRRDDDRYHRRRYSRSRSPPRYRYARSPPRRRRSSRSRSRSRHRSPRRRRGRSRSRNSRSPPRPSRSRPSPSHRRFQSSPSPARRSSNQNQD</sequence>